<sequence length="341" mass="38870">MINQSKSISNKSIDSFLFYSLAFLLILIAGFRPFGFDKDSLGYATLVNLAVNGKLAIEPTFILISKLSYLISPGNPERITILIYSVLNISIISLIIHKYSNAKFVSLLAYFLLFYPLLTLTQIRFGIACAIFGLSIKDIVDKRFLSFLFKTIIATMFHYSAVLILPLYFLSTKTLNKKFYLLLIIFSFIFSFFSSGLISLLVNNLVFLPTYIETKLQQYLVYKDYAEFNVINSFSIILISIFFVTLLKAEKLQVREVVMLKVLGIGIAISLVCSFFPTLSVRILYLYGIVSIFMVIKMIGMFSANSKGIFFVFIFYLYLLVAYKINYVNGLLNFELVGEYL</sequence>
<comment type="caution">
    <text evidence="2">The sequence shown here is derived from an EMBL/GenBank/DDBJ whole genome shotgun (WGS) entry which is preliminary data.</text>
</comment>
<feature type="transmembrane region" description="Helical" evidence="1">
    <location>
        <begin position="283"/>
        <end position="302"/>
    </location>
</feature>
<dbReference type="InterPro" id="IPR049458">
    <property type="entry name" value="EpsG-like"/>
</dbReference>
<evidence type="ECO:0000256" key="1">
    <source>
        <dbReference type="SAM" id="Phobius"/>
    </source>
</evidence>
<feature type="transmembrane region" description="Helical" evidence="1">
    <location>
        <begin position="181"/>
        <end position="208"/>
    </location>
</feature>
<dbReference type="AlphaFoldDB" id="A0A2S7UYG6"/>
<keyword evidence="1" id="KW-0812">Transmembrane</keyword>
<feature type="transmembrane region" description="Helical" evidence="1">
    <location>
        <begin position="79"/>
        <end position="96"/>
    </location>
</feature>
<feature type="transmembrane region" description="Helical" evidence="1">
    <location>
        <begin position="228"/>
        <end position="246"/>
    </location>
</feature>
<keyword evidence="1" id="KW-1133">Transmembrane helix</keyword>
<gene>
    <name evidence="2" type="ORF">BTO11_14585</name>
</gene>
<feature type="transmembrane region" description="Helical" evidence="1">
    <location>
        <begin position="309"/>
        <end position="327"/>
    </location>
</feature>
<keyword evidence="3" id="KW-1185">Reference proteome</keyword>
<dbReference type="Proteomes" id="UP000239007">
    <property type="component" value="Unassembled WGS sequence"/>
</dbReference>
<dbReference type="Pfam" id="PF14897">
    <property type="entry name" value="EpsG"/>
    <property type="match status" value="1"/>
</dbReference>
<keyword evidence="1" id="KW-0472">Membrane</keyword>
<accession>A0A2S7UYG6</accession>
<evidence type="ECO:0000313" key="3">
    <source>
        <dbReference type="Proteomes" id="UP000239007"/>
    </source>
</evidence>
<feature type="transmembrane region" description="Helical" evidence="1">
    <location>
        <begin position="108"/>
        <end position="135"/>
    </location>
</feature>
<dbReference type="OrthoDB" id="6631730at2"/>
<feature type="transmembrane region" description="Helical" evidence="1">
    <location>
        <begin position="258"/>
        <end position="277"/>
    </location>
</feature>
<evidence type="ECO:0000313" key="2">
    <source>
        <dbReference type="EMBL" id="PQJ54755.1"/>
    </source>
</evidence>
<proteinExistence type="predicted"/>
<feature type="transmembrane region" description="Helical" evidence="1">
    <location>
        <begin position="12"/>
        <end position="31"/>
    </location>
</feature>
<evidence type="ECO:0008006" key="4">
    <source>
        <dbReference type="Google" id="ProtNLM"/>
    </source>
</evidence>
<feature type="transmembrane region" description="Helical" evidence="1">
    <location>
        <begin position="147"/>
        <end position="169"/>
    </location>
</feature>
<dbReference type="RefSeq" id="WP_105053279.1">
    <property type="nucleotide sequence ID" value="NZ_BMYG01000001.1"/>
</dbReference>
<reference evidence="2 3" key="1">
    <citation type="submission" date="2016-12" db="EMBL/GenBank/DDBJ databases">
        <title>Diversity of luminous bacteria.</title>
        <authorList>
            <person name="Yoshizawa S."/>
            <person name="Kogure K."/>
        </authorList>
    </citation>
    <scope>NUCLEOTIDE SEQUENCE [LARGE SCALE GENOMIC DNA]</scope>
    <source>
        <strain evidence="2 3">SA4-48</strain>
    </source>
</reference>
<name>A0A2S7UYG6_9GAMM</name>
<dbReference type="EMBL" id="MSCH01000003">
    <property type="protein sequence ID" value="PQJ54755.1"/>
    <property type="molecule type" value="Genomic_DNA"/>
</dbReference>
<organism evidence="2 3">
    <name type="scientific">Psychrosphaera saromensis</name>
    <dbReference type="NCBI Taxonomy" id="716813"/>
    <lineage>
        <taxon>Bacteria</taxon>
        <taxon>Pseudomonadati</taxon>
        <taxon>Pseudomonadota</taxon>
        <taxon>Gammaproteobacteria</taxon>
        <taxon>Alteromonadales</taxon>
        <taxon>Pseudoalteromonadaceae</taxon>
        <taxon>Psychrosphaera</taxon>
    </lineage>
</organism>
<protein>
    <recommendedName>
        <fullName evidence="4">EpsG family protein</fullName>
    </recommendedName>
</protein>